<keyword evidence="1" id="KW-0677">Repeat</keyword>
<dbReference type="InterPro" id="IPR036770">
    <property type="entry name" value="Ankyrin_rpt-contain_sf"/>
</dbReference>
<evidence type="ECO:0000313" key="5">
    <source>
        <dbReference type="Proteomes" id="UP000075230"/>
    </source>
</evidence>
<dbReference type="Proteomes" id="UP000075230">
    <property type="component" value="Unassembled WGS sequence"/>
</dbReference>
<keyword evidence="2 3" id="KW-0040">ANK repeat</keyword>
<dbReference type="PROSITE" id="PS50088">
    <property type="entry name" value="ANK_REPEAT"/>
    <property type="match status" value="2"/>
</dbReference>
<dbReference type="EMBL" id="BCWF01000015">
    <property type="protein sequence ID" value="GAT22556.1"/>
    <property type="molecule type" value="Genomic_DNA"/>
</dbReference>
<dbReference type="SUPFAM" id="SSF48403">
    <property type="entry name" value="Ankyrin repeat"/>
    <property type="match status" value="1"/>
</dbReference>
<organism evidence="4 5">
    <name type="scientific">Aspergillus kawachii</name>
    <name type="common">White koji mold</name>
    <name type="synonym">Aspergillus awamori var. kawachi</name>
    <dbReference type="NCBI Taxonomy" id="1069201"/>
    <lineage>
        <taxon>Eukaryota</taxon>
        <taxon>Fungi</taxon>
        <taxon>Dikarya</taxon>
        <taxon>Ascomycota</taxon>
        <taxon>Pezizomycotina</taxon>
        <taxon>Eurotiomycetes</taxon>
        <taxon>Eurotiomycetidae</taxon>
        <taxon>Eurotiales</taxon>
        <taxon>Aspergillaceae</taxon>
        <taxon>Aspergillus</taxon>
        <taxon>Aspergillus subgen. Circumdati</taxon>
    </lineage>
</organism>
<dbReference type="VEuPathDB" id="FungiDB:ASPFODRAFT_41459"/>
<gene>
    <name evidence="4" type="ORF">RIB2604_01505920</name>
</gene>
<dbReference type="SMART" id="SM00248">
    <property type="entry name" value="ANK"/>
    <property type="match status" value="6"/>
</dbReference>
<name>A0A146F9C5_ASPKA</name>
<comment type="caution">
    <text evidence="4">The sequence shown here is derived from an EMBL/GenBank/DDBJ whole genome shotgun (WGS) entry which is preliminary data.</text>
</comment>
<evidence type="ECO:0000256" key="2">
    <source>
        <dbReference type="ARBA" id="ARBA00023043"/>
    </source>
</evidence>
<feature type="repeat" description="ANK" evidence="3">
    <location>
        <begin position="186"/>
        <end position="218"/>
    </location>
</feature>
<dbReference type="Pfam" id="PF12796">
    <property type="entry name" value="Ank_2"/>
    <property type="match status" value="1"/>
</dbReference>
<proteinExistence type="predicted"/>
<accession>A0A146F9C5</accession>
<protein>
    <submittedName>
        <fullName evidence="4">Ankyrin repeat protein</fullName>
    </submittedName>
</protein>
<dbReference type="InterPro" id="IPR002110">
    <property type="entry name" value="Ankyrin_rpt"/>
</dbReference>
<reference evidence="4 5" key="1">
    <citation type="journal article" date="2016" name="DNA Res.">
        <title>Genome sequence of Aspergillus luchuensis NBRC 4314.</title>
        <authorList>
            <person name="Yamada O."/>
            <person name="Machida M."/>
            <person name="Hosoyama A."/>
            <person name="Goto M."/>
            <person name="Takahashi T."/>
            <person name="Futagami T."/>
            <person name="Yamagata Y."/>
            <person name="Takeuchi M."/>
            <person name="Kobayashi T."/>
            <person name="Koike H."/>
            <person name="Abe K."/>
            <person name="Asai K."/>
            <person name="Arita M."/>
            <person name="Fujita N."/>
            <person name="Fukuda K."/>
            <person name="Higa K."/>
            <person name="Horikawa H."/>
            <person name="Ishikawa T."/>
            <person name="Jinno K."/>
            <person name="Kato Y."/>
            <person name="Kirimura K."/>
            <person name="Mizutani O."/>
            <person name="Nakasone K."/>
            <person name="Sano M."/>
            <person name="Shiraishi Y."/>
            <person name="Tsukahara M."/>
            <person name="Gomi K."/>
        </authorList>
    </citation>
    <scope>NUCLEOTIDE SEQUENCE [LARGE SCALE GENOMIC DNA]</scope>
    <source>
        <strain evidence="4 5">RIB 2604</strain>
    </source>
</reference>
<dbReference type="AlphaFoldDB" id="A0A146F9C5"/>
<reference evidence="5" key="2">
    <citation type="submission" date="2016-02" db="EMBL/GenBank/DDBJ databases">
        <title>Genome sequencing of Aspergillus luchuensis NBRC 4314.</title>
        <authorList>
            <person name="Yamada O."/>
        </authorList>
    </citation>
    <scope>NUCLEOTIDE SEQUENCE [LARGE SCALE GENOMIC DNA]</scope>
    <source>
        <strain evidence="5">RIB 2604</strain>
    </source>
</reference>
<sequence length="580" mass="64922">MIGVYSRICNALRDGTLYLTIHCGDEFYVFDKDFSTKDTRVYRDTRSTESQPYMILPEPGRLCHENGGGNGWQIWNKLTVEDEICICPRVFDNAKTSQTLSSLDNTVDTLKGRHVDYIKKFTAAGSLLHELSHCRGILGDDQTSKLSRFSREKAPVSRDISHLTQTNKRLYHAIHSILCEYNVQHDESSALPWAAQKGETRLVTKLLTAGADISAYSPSPRYVERKVRNSRDIDPWAKNNALLYAAQGGHTAILKTLLGETRSGQTASPAQLRSVLHWALRQHDEQLVELMFAHKAPLDPATESSGAPSALGVAVAASYNAILPRLLALGARPGPRECPCPTERAIVTKQPEVIRLLLDHGLGLYGDNAVCHLAHEDDRDTLRLLLAYGMDLVNYGSAALFTAIRDGHYEMTELLIDNGAIKDVCCELYPPSGLFLGTAYSAVAMAILYERLDILRLLLDKGFLPGPRDLELATERNFTEAVSLLTPFAERDLHDGNVINMWHAFGWDPNNPRPRDGSMWDIKSRRQGIIDTSGTREPEPESLWATAVSNDDYNDSDGDYDSELEREYWRNSEYSRFYVS</sequence>
<evidence type="ECO:0000256" key="1">
    <source>
        <dbReference type="ARBA" id="ARBA00022737"/>
    </source>
</evidence>
<feature type="repeat" description="ANK" evidence="3">
    <location>
        <begin position="395"/>
        <end position="420"/>
    </location>
</feature>
<dbReference type="PROSITE" id="PS50297">
    <property type="entry name" value="ANK_REP_REGION"/>
    <property type="match status" value="1"/>
</dbReference>
<dbReference type="Gene3D" id="1.25.40.20">
    <property type="entry name" value="Ankyrin repeat-containing domain"/>
    <property type="match status" value="1"/>
</dbReference>
<dbReference type="PANTHER" id="PTHR24198">
    <property type="entry name" value="ANKYRIN REPEAT AND PROTEIN KINASE DOMAIN-CONTAINING PROTEIN"/>
    <property type="match status" value="1"/>
</dbReference>
<dbReference type="PANTHER" id="PTHR24198:SF165">
    <property type="entry name" value="ANKYRIN REPEAT-CONTAINING PROTEIN-RELATED"/>
    <property type="match status" value="1"/>
</dbReference>
<evidence type="ECO:0000256" key="3">
    <source>
        <dbReference type="PROSITE-ProRule" id="PRU00023"/>
    </source>
</evidence>
<evidence type="ECO:0000313" key="4">
    <source>
        <dbReference type="EMBL" id="GAT22556.1"/>
    </source>
</evidence>